<gene>
    <name evidence="1" type="ORF">D5F51_08660</name>
</gene>
<dbReference type="RefSeq" id="WP_129196177.1">
    <property type="nucleotide sequence ID" value="NZ_CABHXI010000063.1"/>
</dbReference>
<dbReference type="EMBL" id="CP032487">
    <property type="protein sequence ID" value="QAX78624.1"/>
    <property type="molecule type" value="Genomic_DNA"/>
</dbReference>
<name>A0ABX5QZ78_9GAMM</name>
<sequence length="808" mass="89568">MTSLTHRQLNDQLQQVTQGIDQAIDWINHTRQHAVRLDTEADPLLVKLRRHRHQARYLSEMALAPMGIGFIGQSSGGKQHLIAALIADEYGQLTTTLAGKTLNFWQQIKPGYQSCGLVVRFSHQTAINHASHPVQLALLNEVDMAKIVAGAYLQDNPPDIRQHSLDEQHIAEHLQQLVMRKQPLAMAGVTSDDVISLWDYLVRHDAVRQKYLAAHFWPIAVELAPYLTIDDRAILFSLLWAESAPLTDAYRHFAYTLQHLTGASRLLAPLSLLVDDMLLPANGIMNVTALNYLNTAADSQIQVLPLKDSQVGAPVTVSLAELTLLSVELQIPLPKSAAENAFAATDLLDFPNFSDVFTSPTPLEPAPYALASSLSLAKNAYLLERYTEQQQINLLLVCNAASSRADVKTVGKALHYWVKQSQGENTPVRSRRNPGLIWALTPFDQRITSAGAKNHDEAVQRYVGHPGDSWGSLLALDARGIERMVTYLSQEIRRDIKAERIAEQLSELQRDLTDNVLAGWAQPGSHELQQKQRIAETLLKALQTRTGLHGELLERLLPSRDELRALYLQQPNRAVEITAATAINNNESFSIGVDIDLFSDQPLSPARPGAQAIATGGDYEAQYAANVQRYWVNHLRQLPDNSPLIALLGITKPTLELLVAELITASIRLDITGQLVTILADNEQVGLHRDIKAERQVSRALTVLGDFTAWLGFLQITEAQRPDSRINRGYKIFAQPPTSTSPLGASQRLTKLALTPTNNTAFYIYDWLVGLGQMIIHNEGYSASTEITEQQRQHLAAILALVKPTDTH</sequence>
<dbReference type="Proteomes" id="UP000288804">
    <property type="component" value="Chromosome"/>
</dbReference>
<dbReference type="PIRSF" id="PIRSF034586">
    <property type="entry name" value="Vir_effector_SfrC"/>
    <property type="match status" value="1"/>
</dbReference>
<evidence type="ECO:0000313" key="1">
    <source>
        <dbReference type="EMBL" id="QAX78624.1"/>
    </source>
</evidence>
<reference evidence="2" key="1">
    <citation type="submission" date="2018-09" db="EMBL/GenBank/DDBJ databases">
        <title>Yersinia hibernicus sp. nov.</title>
        <authorList>
            <person name="Nguyen S.V."/>
            <person name="Mundanda D.M."/>
            <person name="Anes J."/>
            <person name="Fanning S."/>
        </authorList>
    </citation>
    <scope>NUCLEOTIDE SEQUENCE [LARGE SCALE GENOMIC DNA]</scope>
    <source>
        <strain evidence="2">CFS1934</strain>
    </source>
</reference>
<keyword evidence="2" id="KW-1185">Reference proteome</keyword>
<evidence type="ECO:0000313" key="2">
    <source>
        <dbReference type="Proteomes" id="UP000288804"/>
    </source>
</evidence>
<protein>
    <submittedName>
        <fullName evidence="1">Virulence factor</fullName>
    </submittedName>
</protein>
<accession>A0ABX5QZ78</accession>
<dbReference type="Pfam" id="PF10139">
    <property type="entry name" value="Virul_Fac"/>
    <property type="match status" value="1"/>
</dbReference>
<dbReference type="InterPro" id="IPR017030">
    <property type="entry name" value="Vir_effector_SfrC"/>
</dbReference>
<proteinExistence type="predicted"/>
<organism evidence="1 2">
    <name type="scientific">Yersinia hibernica</name>
    <dbReference type="NCBI Taxonomy" id="2339259"/>
    <lineage>
        <taxon>Bacteria</taxon>
        <taxon>Pseudomonadati</taxon>
        <taxon>Pseudomonadota</taxon>
        <taxon>Gammaproteobacteria</taxon>
        <taxon>Enterobacterales</taxon>
        <taxon>Yersiniaceae</taxon>
        <taxon>Yersinia</taxon>
    </lineage>
</organism>